<proteinExistence type="predicted"/>
<dbReference type="Gene3D" id="2.60.40.3500">
    <property type="match status" value="1"/>
</dbReference>
<evidence type="ECO:0000256" key="1">
    <source>
        <dbReference type="ARBA" id="ARBA00022801"/>
    </source>
</evidence>
<dbReference type="SUPFAM" id="SSF53187">
    <property type="entry name" value="Zn-dependent exopeptidases"/>
    <property type="match status" value="1"/>
</dbReference>
<organism evidence="4">
    <name type="scientific">marine metagenome</name>
    <dbReference type="NCBI Taxonomy" id="408172"/>
    <lineage>
        <taxon>unclassified sequences</taxon>
        <taxon>metagenomes</taxon>
        <taxon>ecological metagenomes</taxon>
    </lineage>
</organism>
<keyword evidence="1" id="KW-0378">Hydrolase</keyword>
<dbReference type="InterPro" id="IPR021731">
    <property type="entry name" value="AMIN_dom"/>
</dbReference>
<dbReference type="InterPro" id="IPR002508">
    <property type="entry name" value="MurNAc-LAA_cat"/>
</dbReference>
<evidence type="ECO:0000259" key="3">
    <source>
        <dbReference type="Pfam" id="PF11741"/>
    </source>
</evidence>
<protein>
    <recommendedName>
        <fullName evidence="5">N-acetylmuramoyl-L-alanine amidase</fullName>
    </recommendedName>
</protein>
<dbReference type="GO" id="GO:0008745">
    <property type="term" value="F:N-acetylmuramoyl-L-alanine amidase activity"/>
    <property type="evidence" value="ECO:0007669"/>
    <property type="project" value="InterPro"/>
</dbReference>
<dbReference type="Pfam" id="PF01520">
    <property type="entry name" value="Amidase_3"/>
    <property type="match status" value="1"/>
</dbReference>
<evidence type="ECO:0000313" key="4">
    <source>
        <dbReference type="EMBL" id="SVC93419.1"/>
    </source>
</evidence>
<name>A0A382R6S2_9ZZZZ</name>
<evidence type="ECO:0000259" key="2">
    <source>
        <dbReference type="Pfam" id="PF01520"/>
    </source>
</evidence>
<evidence type="ECO:0008006" key="5">
    <source>
        <dbReference type="Google" id="ProtNLM"/>
    </source>
</evidence>
<dbReference type="EMBL" id="UINC01119534">
    <property type="protein sequence ID" value="SVC93419.1"/>
    <property type="molecule type" value="Genomic_DNA"/>
</dbReference>
<dbReference type="AlphaFoldDB" id="A0A382R6S2"/>
<dbReference type="Pfam" id="PF11741">
    <property type="entry name" value="AMIN"/>
    <property type="match status" value="1"/>
</dbReference>
<reference evidence="4" key="1">
    <citation type="submission" date="2018-05" db="EMBL/GenBank/DDBJ databases">
        <authorList>
            <person name="Lanie J.A."/>
            <person name="Ng W.-L."/>
            <person name="Kazmierczak K.M."/>
            <person name="Andrzejewski T.M."/>
            <person name="Davidsen T.M."/>
            <person name="Wayne K.J."/>
            <person name="Tettelin H."/>
            <person name="Glass J.I."/>
            <person name="Rusch D."/>
            <person name="Podicherti R."/>
            <person name="Tsui H.-C.T."/>
            <person name="Winkler M.E."/>
        </authorList>
    </citation>
    <scope>NUCLEOTIDE SEQUENCE</scope>
</reference>
<feature type="domain" description="AMIN" evidence="3">
    <location>
        <begin position="29"/>
        <end position="128"/>
    </location>
</feature>
<dbReference type="CDD" id="cd02696">
    <property type="entry name" value="MurNAc-LAA"/>
    <property type="match status" value="1"/>
</dbReference>
<dbReference type="GO" id="GO:0030288">
    <property type="term" value="C:outer membrane-bounded periplasmic space"/>
    <property type="evidence" value="ECO:0007669"/>
    <property type="project" value="TreeGrafter"/>
</dbReference>
<dbReference type="Gene3D" id="3.40.630.40">
    <property type="entry name" value="Zn-dependent exopeptidases"/>
    <property type="match status" value="1"/>
</dbReference>
<dbReference type="GO" id="GO:0009253">
    <property type="term" value="P:peptidoglycan catabolic process"/>
    <property type="evidence" value="ECO:0007669"/>
    <property type="project" value="InterPro"/>
</dbReference>
<dbReference type="PANTHER" id="PTHR30404:SF0">
    <property type="entry name" value="N-ACETYLMURAMOYL-L-ALANINE AMIDASE AMIC"/>
    <property type="match status" value="1"/>
</dbReference>
<sequence>MLTRGLFSGLLVLLLGAQLLAAPARVQTIRIAEPDGKTRVVLDLDQTTDHKLVTLVNPHRVYVDLPASMLTEQAARFPDGRGMVSRIRGANHSDGSTRIVLDLEQPVRSHSFVLGPDGVQGHRLVVDLLPLDKPTVFKSVSDKLGSDRDLVIALDPGHGGKDPGASGQFGLLEKDAVLQISRRLARKIDQEPGMSAMLTRTDDSFVYLR</sequence>
<dbReference type="PANTHER" id="PTHR30404">
    <property type="entry name" value="N-ACETYLMURAMOYL-L-ALANINE AMIDASE"/>
    <property type="match status" value="1"/>
</dbReference>
<gene>
    <name evidence="4" type="ORF">METZ01_LOCUS346273</name>
</gene>
<feature type="domain" description="MurNAc-LAA" evidence="2">
    <location>
        <begin position="152"/>
        <end position="208"/>
    </location>
</feature>
<accession>A0A382R6S2</accession>
<feature type="non-terminal residue" evidence="4">
    <location>
        <position position="209"/>
    </location>
</feature>
<dbReference type="InterPro" id="IPR050695">
    <property type="entry name" value="N-acetylmuramoyl_amidase_3"/>
</dbReference>